<organism evidence="8 9">
    <name type="scientific">Pontibacter korlensis</name>
    <dbReference type="NCBI Taxonomy" id="400092"/>
    <lineage>
        <taxon>Bacteria</taxon>
        <taxon>Pseudomonadati</taxon>
        <taxon>Bacteroidota</taxon>
        <taxon>Cytophagia</taxon>
        <taxon>Cytophagales</taxon>
        <taxon>Hymenobacteraceae</taxon>
        <taxon>Pontibacter</taxon>
    </lineage>
</organism>
<keyword evidence="4 7" id="KW-0812">Transmembrane</keyword>
<sequence length="508" mass="55258">MSKNLASKAVSGLKWGSASTIANAVMQIGYTSAMARLLAPEAFGLVAISSVILRFGSYFANMGLTKALVQKEELEPQHIRAAFTASLVLGLLFTGITWLLAPFAADFFGNPDVTPIVQVMALSFLISGVSVTSLSLLERDMRFKLISIIEMAAYVISYLGAGIVLAYLDFGVWSLIYATLLQATLSAIGAYAAVRHSVVPQLNLAPYKPLFSYGSRMSFISLLEFLSQEFGTILIGRVLGSYKLGLYNRAYMLVNLPMYMLTRTFTKVVFPSFSKIQNDIQKLGRIYLSSITLLAAIVIPACFGISVAAPELVRIVLGEQWGESVPVLQVLSIGIALSFITMFAGIVCDAKAVLNIKIVLNVVFILVIGGLFYLLREFGLVGFAFAVLIGELVRMAMYQRVMHRVLELSYRQQLSIYLPGVLNGVLVAGGIYLVSSLLRSADTPVAITFAAQALTGGVLLLVLTLLFPHKLLRAELQMVFNKMGMSGNGDSPISRIIQKYKVHILKEA</sequence>
<feature type="transmembrane region" description="Helical" evidence="7">
    <location>
        <begin position="116"/>
        <end position="137"/>
    </location>
</feature>
<feature type="transmembrane region" description="Helical" evidence="7">
    <location>
        <begin position="286"/>
        <end position="307"/>
    </location>
</feature>
<feature type="transmembrane region" description="Helical" evidence="7">
    <location>
        <begin position="42"/>
        <end position="60"/>
    </location>
</feature>
<feature type="transmembrane region" description="Helical" evidence="7">
    <location>
        <begin position="358"/>
        <end position="375"/>
    </location>
</feature>
<evidence type="ECO:0000256" key="1">
    <source>
        <dbReference type="ARBA" id="ARBA00004651"/>
    </source>
</evidence>
<feature type="transmembrane region" description="Helical" evidence="7">
    <location>
        <begin position="149"/>
        <end position="168"/>
    </location>
</feature>
<feature type="transmembrane region" description="Helical" evidence="7">
    <location>
        <begin position="81"/>
        <end position="104"/>
    </location>
</feature>
<dbReference type="HOGENOM" id="CLU_026911_6_1_10"/>
<evidence type="ECO:0000256" key="4">
    <source>
        <dbReference type="ARBA" id="ARBA00022692"/>
    </source>
</evidence>
<dbReference type="CDD" id="cd13127">
    <property type="entry name" value="MATE_tuaB_like"/>
    <property type="match status" value="1"/>
</dbReference>
<dbReference type="GO" id="GO:0005886">
    <property type="term" value="C:plasma membrane"/>
    <property type="evidence" value="ECO:0007669"/>
    <property type="project" value="UniProtKB-SubCell"/>
</dbReference>
<feature type="transmembrane region" description="Helical" evidence="7">
    <location>
        <begin position="381"/>
        <end position="402"/>
    </location>
</feature>
<evidence type="ECO:0000256" key="3">
    <source>
        <dbReference type="ARBA" id="ARBA00022475"/>
    </source>
</evidence>
<reference evidence="8 9" key="1">
    <citation type="journal article" date="2015" name="Sci. Rep.">
        <title>Unraveling adaptation of Pontibacter korlensis to radiation and infertility in desert through complete genome and comparative transcriptomic analysis.</title>
        <authorList>
            <person name="Dai J."/>
            <person name="Dai W."/>
            <person name="Qiu C."/>
            <person name="Yang Z."/>
            <person name="Zhang Y."/>
            <person name="Zhou M."/>
            <person name="Zhang L."/>
            <person name="Fang C."/>
            <person name="Gao Q."/>
            <person name="Yang Q."/>
            <person name="Li X."/>
            <person name="Wang Z."/>
            <person name="Wang Z."/>
            <person name="Jia Z."/>
            <person name="Chen X."/>
        </authorList>
    </citation>
    <scope>NUCLEOTIDE SEQUENCE [LARGE SCALE GENOMIC DNA]</scope>
    <source>
        <strain evidence="8 9">X14-1T</strain>
    </source>
</reference>
<evidence type="ECO:0000256" key="5">
    <source>
        <dbReference type="ARBA" id="ARBA00022989"/>
    </source>
</evidence>
<evidence type="ECO:0000313" key="9">
    <source>
        <dbReference type="Proteomes" id="UP000033109"/>
    </source>
</evidence>
<evidence type="ECO:0000256" key="7">
    <source>
        <dbReference type="SAM" id="Phobius"/>
    </source>
</evidence>
<feature type="transmembrane region" description="Helical" evidence="7">
    <location>
        <begin position="174"/>
        <end position="194"/>
    </location>
</feature>
<dbReference type="OrthoDB" id="9770347at2"/>
<dbReference type="KEGG" id="pko:PKOR_13440"/>
<name>A0A0E3ZEV5_9BACT</name>
<evidence type="ECO:0008006" key="10">
    <source>
        <dbReference type="Google" id="ProtNLM"/>
    </source>
</evidence>
<gene>
    <name evidence="8" type="ORF">PKOR_13440</name>
</gene>
<accession>A0A0E3ZEV5</accession>
<protein>
    <recommendedName>
        <fullName evidence="10">Lipopolysaccharide biosynthesis protein</fullName>
    </recommendedName>
</protein>
<evidence type="ECO:0000313" key="8">
    <source>
        <dbReference type="EMBL" id="AKD03920.1"/>
    </source>
</evidence>
<feature type="transmembrane region" description="Helical" evidence="7">
    <location>
        <begin position="327"/>
        <end position="346"/>
    </location>
</feature>
<comment type="subcellular location">
    <subcellularLocation>
        <location evidence="1">Cell membrane</location>
        <topology evidence="1">Multi-pass membrane protein</topology>
    </subcellularLocation>
</comment>
<dbReference type="EMBL" id="CP009621">
    <property type="protein sequence ID" value="AKD03920.1"/>
    <property type="molecule type" value="Genomic_DNA"/>
</dbReference>
<dbReference type="STRING" id="400092.PKOR_13440"/>
<dbReference type="PATRIC" id="fig|400092.3.peg.2929"/>
<dbReference type="InterPro" id="IPR050833">
    <property type="entry name" value="Poly_Biosynth_Transport"/>
</dbReference>
<dbReference type="AlphaFoldDB" id="A0A0E3ZEV5"/>
<keyword evidence="5 7" id="KW-1133">Transmembrane helix</keyword>
<dbReference type="Pfam" id="PF13440">
    <property type="entry name" value="Polysacc_synt_3"/>
    <property type="match status" value="1"/>
</dbReference>
<evidence type="ECO:0000256" key="6">
    <source>
        <dbReference type="ARBA" id="ARBA00023136"/>
    </source>
</evidence>
<keyword evidence="3" id="KW-1003">Cell membrane</keyword>
<keyword evidence="6 7" id="KW-0472">Membrane</keyword>
<proteinExistence type="inferred from homology"/>
<dbReference type="RefSeq" id="WP_046311403.1">
    <property type="nucleotide sequence ID" value="NZ_CBCSCY010000024.1"/>
</dbReference>
<keyword evidence="9" id="KW-1185">Reference proteome</keyword>
<dbReference type="Proteomes" id="UP000033109">
    <property type="component" value="Chromosome"/>
</dbReference>
<evidence type="ECO:0000256" key="2">
    <source>
        <dbReference type="ARBA" id="ARBA00007430"/>
    </source>
</evidence>
<dbReference type="PANTHER" id="PTHR30250">
    <property type="entry name" value="PST FAMILY PREDICTED COLANIC ACID TRANSPORTER"/>
    <property type="match status" value="1"/>
</dbReference>
<feature type="transmembrane region" description="Helical" evidence="7">
    <location>
        <begin position="446"/>
        <end position="467"/>
    </location>
</feature>
<dbReference type="PANTHER" id="PTHR30250:SF10">
    <property type="entry name" value="LIPOPOLYSACCHARIDE BIOSYNTHESIS PROTEIN WZXC"/>
    <property type="match status" value="1"/>
</dbReference>
<comment type="similarity">
    <text evidence="2">Belongs to the polysaccharide synthase family.</text>
</comment>
<feature type="transmembrane region" description="Helical" evidence="7">
    <location>
        <begin position="414"/>
        <end position="434"/>
    </location>
</feature>